<keyword evidence="6 7" id="KW-0694">RNA-binding</keyword>
<keyword evidence="11" id="KW-1185">Reference proteome</keyword>
<name>A0A0M3TUH8_9GAMM</name>
<gene>
    <name evidence="7" type="primary">rsmA</name>
    <name evidence="7" type="synonym">ksgA</name>
    <name evidence="10" type="ORF">SP60_07930</name>
</gene>
<dbReference type="EC" id="2.1.1.182" evidence="7"/>
<comment type="subcellular location">
    <subcellularLocation>
        <location evidence="7">Cytoplasm</location>
    </subcellularLocation>
</comment>
<dbReference type="NCBIfam" id="TIGR00755">
    <property type="entry name" value="ksgA"/>
    <property type="match status" value="1"/>
</dbReference>
<dbReference type="Gene3D" id="1.10.8.100">
    <property type="entry name" value="Ribosomal RNA adenine dimethylase-like, domain 2"/>
    <property type="match status" value="1"/>
</dbReference>
<dbReference type="PANTHER" id="PTHR11727:SF7">
    <property type="entry name" value="DIMETHYLADENOSINE TRANSFERASE-RELATED"/>
    <property type="match status" value="1"/>
</dbReference>
<dbReference type="Pfam" id="PF00398">
    <property type="entry name" value="RrnaAD"/>
    <property type="match status" value="1"/>
</dbReference>
<comment type="catalytic activity">
    <reaction evidence="7">
        <text>adenosine(1518)/adenosine(1519) in 16S rRNA + 4 S-adenosyl-L-methionine = N(6)-dimethyladenosine(1518)/N(6)-dimethyladenosine(1519) in 16S rRNA + 4 S-adenosyl-L-homocysteine + 4 H(+)</text>
        <dbReference type="Rhea" id="RHEA:19609"/>
        <dbReference type="Rhea" id="RHEA-COMP:10232"/>
        <dbReference type="Rhea" id="RHEA-COMP:10233"/>
        <dbReference type="ChEBI" id="CHEBI:15378"/>
        <dbReference type="ChEBI" id="CHEBI:57856"/>
        <dbReference type="ChEBI" id="CHEBI:59789"/>
        <dbReference type="ChEBI" id="CHEBI:74411"/>
        <dbReference type="ChEBI" id="CHEBI:74493"/>
        <dbReference type="EC" id="2.1.1.182"/>
    </reaction>
</comment>
<dbReference type="GO" id="GO:0052908">
    <property type="term" value="F:16S rRNA (adenine(1518)-N(6)/adenine(1519)-N(6))-dimethyltransferase activity"/>
    <property type="evidence" value="ECO:0007669"/>
    <property type="project" value="UniProtKB-EC"/>
</dbReference>
<dbReference type="CDD" id="cd02440">
    <property type="entry name" value="AdoMet_MTases"/>
    <property type="match status" value="1"/>
</dbReference>
<dbReference type="AlphaFoldDB" id="A0A0M3TUH8"/>
<dbReference type="FunFam" id="1.10.8.100:FF:000001">
    <property type="entry name" value="Ribosomal RNA small subunit methyltransferase A"/>
    <property type="match status" value="1"/>
</dbReference>
<dbReference type="PROSITE" id="PS51689">
    <property type="entry name" value="SAM_RNA_A_N6_MT"/>
    <property type="match status" value="1"/>
</dbReference>
<dbReference type="KEGG" id="tho:SP60_07930"/>
<dbReference type="InterPro" id="IPR020598">
    <property type="entry name" value="rRNA_Ade_methylase_Trfase_N"/>
</dbReference>
<dbReference type="HAMAP" id="MF_00607">
    <property type="entry name" value="16SrRNA_methyltr_A"/>
    <property type="match status" value="1"/>
</dbReference>
<feature type="binding site" evidence="7 8">
    <location>
        <position position="69"/>
    </location>
    <ligand>
        <name>S-adenosyl-L-methionine</name>
        <dbReference type="ChEBI" id="CHEBI:59789"/>
    </ligand>
</feature>
<feature type="domain" description="Ribosomal RNA adenine methylase transferase N-terminal" evidence="9">
    <location>
        <begin position="28"/>
        <end position="195"/>
    </location>
</feature>
<dbReference type="PATRIC" id="fig|1705394.5.peg.1586"/>
<feature type="binding site" evidence="7 8">
    <location>
        <position position="110"/>
    </location>
    <ligand>
        <name>S-adenosyl-L-methionine</name>
        <dbReference type="ChEBI" id="CHEBI:59789"/>
    </ligand>
</feature>
<evidence type="ECO:0000256" key="1">
    <source>
        <dbReference type="ARBA" id="ARBA00022490"/>
    </source>
</evidence>
<dbReference type="RefSeq" id="WP_053952254.1">
    <property type="nucleotide sequence ID" value="NZ_CP010552.1"/>
</dbReference>
<dbReference type="PROSITE" id="PS01131">
    <property type="entry name" value="RRNA_A_DIMETH"/>
    <property type="match status" value="1"/>
</dbReference>
<dbReference type="GO" id="GO:0005829">
    <property type="term" value="C:cytosol"/>
    <property type="evidence" value="ECO:0007669"/>
    <property type="project" value="TreeGrafter"/>
</dbReference>
<feature type="binding site" evidence="7 8">
    <location>
        <position position="92"/>
    </location>
    <ligand>
        <name>S-adenosyl-L-methionine</name>
        <dbReference type="ChEBI" id="CHEBI:59789"/>
    </ligand>
</feature>
<comment type="function">
    <text evidence="7">Specifically dimethylates two adjacent adenosines (A1518 and A1519) in the loop of a conserved hairpin near the 3'-end of 16S rRNA in the 30S particle. May play a critical role in biogenesis of 30S subunits.</text>
</comment>
<sequence length="262" mass="30030">MAEKRTDTSKKHKARKRFGQNFLTDQKIIDQIVATIAPKREDNLLEIGPGQGAMTLPLLDRVDQLNVIEIDRDLIEILNSYNKPNLVIHQGDALNFDLDLFHPPIRVVGNLPYNISSPILFHLLEHRDKVIDMTFMLQKEVVERMSATHGSKIYGRLSVMMQAFFEVELIFVVPPESFDPAPKVDSAIVYLTPLKTCKVDNIKLFEKVVKAAFAHRRKTLRNCLKSLITQEQTSIDLSQRAEMLDINAFITLTQDYEKQDQN</sequence>
<keyword evidence="4 7" id="KW-0808">Transferase</keyword>
<evidence type="ECO:0000256" key="8">
    <source>
        <dbReference type="PROSITE-ProRule" id="PRU01026"/>
    </source>
</evidence>
<proteinExistence type="inferred from homology"/>
<evidence type="ECO:0000256" key="5">
    <source>
        <dbReference type="ARBA" id="ARBA00022691"/>
    </source>
</evidence>
<protein>
    <recommendedName>
        <fullName evidence="7">Ribosomal RNA small subunit methyltransferase A</fullName>
        <ecNumber evidence="7">2.1.1.182</ecNumber>
    </recommendedName>
    <alternativeName>
        <fullName evidence="7">16S rRNA (adenine(1518)-N(6)/adenine(1519)-N(6))-dimethyltransferase</fullName>
    </alternativeName>
    <alternativeName>
        <fullName evidence="7">16S rRNA dimethyladenosine transferase</fullName>
    </alternativeName>
    <alternativeName>
        <fullName evidence="7">16S rRNA dimethylase</fullName>
    </alternativeName>
    <alternativeName>
        <fullName evidence="7">S-adenosylmethionine-6-N', N'-adenosyl(rRNA) dimethyltransferase</fullName>
    </alternativeName>
</protein>
<dbReference type="SMART" id="SM00650">
    <property type="entry name" value="rADc"/>
    <property type="match status" value="1"/>
</dbReference>
<keyword evidence="5 7" id="KW-0949">S-adenosyl-L-methionine</keyword>
<evidence type="ECO:0000256" key="2">
    <source>
        <dbReference type="ARBA" id="ARBA00022552"/>
    </source>
</evidence>
<dbReference type="InterPro" id="IPR011530">
    <property type="entry name" value="rRNA_adenine_dimethylase"/>
</dbReference>
<keyword evidence="2 7" id="KW-0698">rRNA processing</keyword>
<reference evidence="10 11" key="1">
    <citation type="journal article" date="2015" name="Genome Announc.">
        <title>Genome Sequence of 'Candidatus Thioglobus autotrophica' Strain EF1, a Chemoautotroph from the SUP05 Clade of Marine Gammaproteobacteria.</title>
        <authorList>
            <person name="Shah V."/>
            <person name="Morris R.M."/>
        </authorList>
    </citation>
    <scope>NUCLEOTIDE SEQUENCE [LARGE SCALE GENOMIC DNA]</scope>
    <source>
        <strain evidence="10 11">EF1</strain>
    </source>
</reference>
<dbReference type="InterPro" id="IPR020596">
    <property type="entry name" value="rRNA_Ade_Mease_Trfase_CS"/>
</dbReference>
<dbReference type="Proteomes" id="UP000058020">
    <property type="component" value="Chromosome"/>
</dbReference>
<dbReference type="Gene3D" id="3.40.50.150">
    <property type="entry name" value="Vaccinia Virus protein VP39"/>
    <property type="match status" value="1"/>
</dbReference>
<dbReference type="OrthoDB" id="9814755at2"/>
<dbReference type="InterPro" id="IPR029063">
    <property type="entry name" value="SAM-dependent_MTases_sf"/>
</dbReference>
<dbReference type="SUPFAM" id="SSF53335">
    <property type="entry name" value="S-adenosyl-L-methionine-dependent methyltransferases"/>
    <property type="match status" value="1"/>
</dbReference>
<comment type="similarity">
    <text evidence="7">Belongs to the class I-like SAM-binding methyltransferase superfamily. rRNA adenine N(6)-methyltransferase family. RsmA subfamily.</text>
</comment>
<feature type="binding site" evidence="7 8">
    <location>
        <position position="21"/>
    </location>
    <ligand>
        <name>S-adenosyl-L-methionine</name>
        <dbReference type="ChEBI" id="CHEBI:59789"/>
    </ligand>
</feature>
<dbReference type="STRING" id="1705394.SP60_07930"/>
<dbReference type="PANTHER" id="PTHR11727">
    <property type="entry name" value="DIMETHYLADENOSINE TRANSFERASE"/>
    <property type="match status" value="1"/>
</dbReference>
<evidence type="ECO:0000256" key="7">
    <source>
        <dbReference type="HAMAP-Rule" id="MF_00607"/>
    </source>
</evidence>
<evidence type="ECO:0000313" key="10">
    <source>
        <dbReference type="EMBL" id="ALE53281.1"/>
    </source>
</evidence>
<accession>A0A0M3TUH8</accession>
<keyword evidence="3 7" id="KW-0489">Methyltransferase</keyword>
<feature type="binding site" evidence="7 8">
    <location>
        <position position="23"/>
    </location>
    <ligand>
        <name>S-adenosyl-L-methionine</name>
        <dbReference type="ChEBI" id="CHEBI:59789"/>
    </ligand>
</feature>
<dbReference type="InterPro" id="IPR023165">
    <property type="entry name" value="rRNA_Ade_diMease-like_C"/>
</dbReference>
<feature type="binding site" evidence="7 8">
    <location>
        <position position="48"/>
    </location>
    <ligand>
        <name>S-adenosyl-L-methionine</name>
        <dbReference type="ChEBI" id="CHEBI:59789"/>
    </ligand>
</feature>
<dbReference type="InterPro" id="IPR001737">
    <property type="entry name" value="KsgA/Erm"/>
</dbReference>
<evidence type="ECO:0000256" key="3">
    <source>
        <dbReference type="ARBA" id="ARBA00022603"/>
    </source>
</evidence>
<evidence type="ECO:0000256" key="4">
    <source>
        <dbReference type="ARBA" id="ARBA00022679"/>
    </source>
</evidence>
<evidence type="ECO:0000313" key="11">
    <source>
        <dbReference type="Proteomes" id="UP000058020"/>
    </source>
</evidence>
<evidence type="ECO:0000259" key="9">
    <source>
        <dbReference type="SMART" id="SM00650"/>
    </source>
</evidence>
<keyword evidence="1 7" id="KW-0963">Cytoplasm</keyword>
<organism evidence="10 11">
    <name type="scientific">Candidatus Thioglobus autotrophicus</name>
    <dbReference type="NCBI Taxonomy" id="1705394"/>
    <lineage>
        <taxon>Bacteria</taxon>
        <taxon>Pseudomonadati</taxon>
        <taxon>Pseudomonadota</taxon>
        <taxon>Gammaproteobacteria</taxon>
        <taxon>Candidatus Pseudothioglobaceae</taxon>
        <taxon>Candidatus Thioglobus</taxon>
    </lineage>
</organism>
<dbReference type="GO" id="GO:0003723">
    <property type="term" value="F:RNA binding"/>
    <property type="evidence" value="ECO:0007669"/>
    <property type="project" value="UniProtKB-UniRule"/>
</dbReference>
<dbReference type="EMBL" id="CP010552">
    <property type="protein sequence ID" value="ALE53281.1"/>
    <property type="molecule type" value="Genomic_DNA"/>
</dbReference>
<evidence type="ECO:0000256" key="6">
    <source>
        <dbReference type="ARBA" id="ARBA00022884"/>
    </source>
</evidence>